<evidence type="ECO:0000256" key="8">
    <source>
        <dbReference type="PROSITE-ProRule" id="PRU01360"/>
    </source>
</evidence>
<evidence type="ECO:0000256" key="6">
    <source>
        <dbReference type="ARBA" id="ARBA00023136"/>
    </source>
</evidence>
<dbReference type="RefSeq" id="WP_191026509.1">
    <property type="nucleotide sequence ID" value="NZ_JABBXD010000013.1"/>
</dbReference>
<evidence type="ECO:0000256" key="4">
    <source>
        <dbReference type="ARBA" id="ARBA00022692"/>
    </source>
</evidence>
<comment type="caution">
    <text evidence="14">The sequence shown here is derived from an EMBL/GenBank/DDBJ whole genome shotgun (WGS) entry which is preliminary data.</text>
</comment>
<evidence type="ECO:0000256" key="7">
    <source>
        <dbReference type="ARBA" id="ARBA00023237"/>
    </source>
</evidence>
<keyword evidence="7 8" id="KW-0998">Cell outer membrane</keyword>
<gene>
    <name evidence="14" type="ORF">HHX48_16920</name>
</gene>
<evidence type="ECO:0000259" key="13">
    <source>
        <dbReference type="Pfam" id="PF07715"/>
    </source>
</evidence>
<reference evidence="14 15" key="1">
    <citation type="submission" date="2020-04" db="EMBL/GenBank/DDBJ databases">
        <title>Salinimonas sp. HHU 13199.</title>
        <authorList>
            <person name="Cui X."/>
            <person name="Zhang D."/>
        </authorList>
    </citation>
    <scope>NUCLEOTIDE SEQUENCE [LARGE SCALE GENOMIC DNA]</scope>
    <source>
        <strain evidence="14 15">HHU 13199</strain>
    </source>
</reference>
<dbReference type="InterPro" id="IPR037066">
    <property type="entry name" value="Plug_dom_sf"/>
</dbReference>
<keyword evidence="11" id="KW-0732">Signal</keyword>
<evidence type="ECO:0000256" key="11">
    <source>
        <dbReference type="SAM" id="SignalP"/>
    </source>
</evidence>
<keyword evidence="6 8" id="KW-0472">Membrane</keyword>
<comment type="similarity">
    <text evidence="8 9">Belongs to the TonB-dependent receptor family.</text>
</comment>
<dbReference type="InterPro" id="IPR039426">
    <property type="entry name" value="TonB-dep_rcpt-like"/>
</dbReference>
<dbReference type="Proteomes" id="UP000624419">
    <property type="component" value="Unassembled WGS sequence"/>
</dbReference>
<protein>
    <submittedName>
        <fullName evidence="14">TonB-dependent receptor</fullName>
    </submittedName>
</protein>
<evidence type="ECO:0000313" key="15">
    <source>
        <dbReference type="Proteomes" id="UP000624419"/>
    </source>
</evidence>
<evidence type="ECO:0000256" key="2">
    <source>
        <dbReference type="ARBA" id="ARBA00022448"/>
    </source>
</evidence>
<dbReference type="InterPro" id="IPR012910">
    <property type="entry name" value="Plug_dom"/>
</dbReference>
<dbReference type="PROSITE" id="PS52016">
    <property type="entry name" value="TONB_DEPENDENT_REC_3"/>
    <property type="match status" value="1"/>
</dbReference>
<dbReference type="InterPro" id="IPR036942">
    <property type="entry name" value="Beta-barrel_TonB_sf"/>
</dbReference>
<proteinExistence type="inferred from homology"/>
<keyword evidence="15" id="KW-1185">Reference proteome</keyword>
<dbReference type="CDD" id="cd01347">
    <property type="entry name" value="ligand_gated_channel"/>
    <property type="match status" value="1"/>
</dbReference>
<dbReference type="Gene3D" id="2.40.170.20">
    <property type="entry name" value="TonB-dependent receptor, beta-barrel domain"/>
    <property type="match status" value="1"/>
</dbReference>
<evidence type="ECO:0000313" key="14">
    <source>
        <dbReference type="EMBL" id="MBD3587422.1"/>
    </source>
</evidence>
<keyword evidence="4 8" id="KW-0812">Transmembrane</keyword>
<dbReference type="Pfam" id="PF07715">
    <property type="entry name" value="Plug"/>
    <property type="match status" value="1"/>
</dbReference>
<evidence type="ECO:0000259" key="12">
    <source>
        <dbReference type="Pfam" id="PF00593"/>
    </source>
</evidence>
<dbReference type="PANTHER" id="PTHR47234">
    <property type="match status" value="1"/>
</dbReference>
<evidence type="ECO:0000256" key="3">
    <source>
        <dbReference type="ARBA" id="ARBA00022452"/>
    </source>
</evidence>
<feature type="chain" id="PRO_5045321600" evidence="11">
    <location>
        <begin position="28"/>
        <end position="864"/>
    </location>
</feature>
<keyword evidence="5 9" id="KW-0798">TonB box</keyword>
<dbReference type="InterPro" id="IPR000531">
    <property type="entry name" value="Beta-barrel_TonB"/>
</dbReference>
<sequence length="864" mass="94369">MKNRIQPCALAVTLALAGVTSSLSVSAQQANDTASDVERISVTGSRIKRTDIEGPSPIQSIDATMIEGMGYENLQQLLERMPATGAGTFSTRNNSQDSTANGAAAVSLRGMGPDATLVLINGRRVAISAFAESITNSFVDINSIPVSAIERIDILKDGASAIYGSDAVAGVVNVILKKDFDGVELNVGYGGTTGPSYDETTANMVWGNQSAKASSTVILDYFKNSRLGAGELGRFGTANQSPYGGMDFRSSRGYPGYFYVDGVKTIDPDCPPENATASGSCLFDYGPFGLTIPEAERVGLIGQFDYKLDSDLTVFMEVAVQHNTSEAGGAATPLDEDAGLTAPGSHPNNPFGQDVEIGRYRPVDAGPRRWDIVTDTLRFVAGLRGELGDYAWEASVQKGRSKSEQSGDQSQGWVRVDWLQEQINAGAYNPFGGVTNPPEVIDQITTSLVRRGESRLTSADAHITGEAFEFNGEMVMMAAGVEYREEQVSDIPDIQFQQGLIFGTESVQAEAERDQYAAYLELSIPLLETLELQLAGRYDHYSDFGSTTNPKIALRWAPTDEVTVRGSWAQGFRAPSLAQVGLGPSEKSVFFVDQYRCEATGLDCESLDYNIQFSGNPDLDAEESESWNVGVIWAPVQEIGLSVDVWSITQDNKIDEQQFGLVYDAECNDQNSEVCVRLPPQGGQSLGVIQKIFNTYQNVSSQEASGVDISADYKLPFDDYGQVSFRLDWSYLNEFERDSLDYTGEYRYPENRWLFSTNWMLDNFDANLNISYIGEFEDTPDIDFDGVLDFEENSSRTVDSQILVDLQGGYNFSDSVRVVLGVNNLFDEEPPFAIGDGDSDLYGYVGSVHNPRGRFVYSKVTLRF</sequence>
<feature type="region of interest" description="Disordered" evidence="10">
    <location>
        <begin position="326"/>
        <end position="356"/>
    </location>
</feature>
<evidence type="ECO:0000256" key="1">
    <source>
        <dbReference type="ARBA" id="ARBA00004571"/>
    </source>
</evidence>
<dbReference type="Pfam" id="PF00593">
    <property type="entry name" value="TonB_dep_Rec_b-barrel"/>
    <property type="match status" value="1"/>
</dbReference>
<feature type="domain" description="TonB-dependent receptor-like beta-barrel" evidence="12">
    <location>
        <begin position="346"/>
        <end position="825"/>
    </location>
</feature>
<evidence type="ECO:0000256" key="10">
    <source>
        <dbReference type="SAM" id="MobiDB-lite"/>
    </source>
</evidence>
<comment type="subcellular location">
    <subcellularLocation>
        <location evidence="1 8">Cell outer membrane</location>
        <topology evidence="1 8">Multi-pass membrane protein</topology>
    </subcellularLocation>
</comment>
<dbReference type="SUPFAM" id="SSF56935">
    <property type="entry name" value="Porins"/>
    <property type="match status" value="1"/>
</dbReference>
<dbReference type="EMBL" id="JABBXD010000013">
    <property type="protein sequence ID" value="MBD3587422.1"/>
    <property type="molecule type" value="Genomic_DNA"/>
</dbReference>
<keyword evidence="14" id="KW-0675">Receptor</keyword>
<evidence type="ECO:0000256" key="9">
    <source>
        <dbReference type="RuleBase" id="RU003357"/>
    </source>
</evidence>
<accession>A0ABR8LNW0</accession>
<dbReference type="Gene3D" id="2.170.130.10">
    <property type="entry name" value="TonB-dependent receptor, plug domain"/>
    <property type="match status" value="1"/>
</dbReference>
<evidence type="ECO:0000256" key="5">
    <source>
        <dbReference type="ARBA" id="ARBA00023077"/>
    </source>
</evidence>
<name>A0ABR8LNW0_9ALTE</name>
<keyword evidence="2 8" id="KW-0813">Transport</keyword>
<feature type="domain" description="TonB-dependent receptor plug" evidence="13">
    <location>
        <begin position="53"/>
        <end position="171"/>
    </location>
</feature>
<organism evidence="14 15">
    <name type="scientific">Salinimonas profundi</name>
    <dbReference type="NCBI Taxonomy" id="2729140"/>
    <lineage>
        <taxon>Bacteria</taxon>
        <taxon>Pseudomonadati</taxon>
        <taxon>Pseudomonadota</taxon>
        <taxon>Gammaproteobacteria</taxon>
        <taxon>Alteromonadales</taxon>
        <taxon>Alteromonadaceae</taxon>
        <taxon>Alteromonas/Salinimonas group</taxon>
        <taxon>Salinimonas</taxon>
    </lineage>
</organism>
<dbReference type="PANTHER" id="PTHR47234:SF2">
    <property type="entry name" value="TONB-DEPENDENT RECEPTOR"/>
    <property type="match status" value="1"/>
</dbReference>
<feature type="signal peptide" evidence="11">
    <location>
        <begin position="1"/>
        <end position="27"/>
    </location>
</feature>
<keyword evidence="3 8" id="KW-1134">Transmembrane beta strand</keyword>